<dbReference type="RefSeq" id="WP_392012022.1">
    <property type="nucleotide sequence ID" value="NZ_JBIBSS010000009.1"/>
</dbReference>
<keyword evidence="2" id="KW-0442">Lipid degradation</keyword>
<protein>
    <submittedName>
        <fullName evidence="6">Alpha/beta hydrolase family protein</fullName>
    </submittedName>
</protein>
<organism evidence="6 7">
    <name type="scientific">Streptomyces omiyaensis</name>
    <dbReference type="NCBI Taxonomy" id="68247"/>
    <lineage>
        <taxon>Bacteria</taxon>
        <taxon>Bacillati</taxon>
        <taxon>Actinomycetota</taxon>
        <taxon>Actinomycetes</taxon>
        <taxon>Kitasatosporales</taxon>
        <taxon>Streptomycetaceae</taxon>
        <taxon>Streptomyces</taxon>
    </lineage>
</organism>
<feature type="chain" id="PRO_5045065642" evidence="5">
    <location>
        <begin position="30"/>
        <end position="406"/>
    </location>
</feature>
<proteinExistence type="predicted"/>
<dbReference type="EMBL" id="JBICZW010000004">
    <property type="protein sequence ID" value="MFG3188723.1"/>
    <property type="molecule type" value="Genomic_DNA"/>
</dbReference>
<evidence type="ECO:0000256" key="2">
    <source>
        <dbReference type="ARBA" id="ARBA00022963"/>
    </source>
</evidence>
<keyword evidence="1 6" id="KW-0378">Hydrolase</keyword>
<dbReference type="PANTHER" id="PTHR10272:SF0">
    <property type="entry name" value="PLATELET-ACTIVATING FACTOR ACETYLHYDROLASE"/>
    <property type="match status" value="1"/>
</dbReference>
<evidence type="ECO:0000313" key="7">
    <source>
        <dbReference type="Proteomes" id="UP001604282"/>
    </source>
</evidence>
<dbReference type="Proteomes" id="UP001604282">
    <property type="component" value="Unassembled WGS sequence"/>
</dbReference>
<feature type="region of interest" description="Disordered" evidence="4">
    <location>
        <begin position="387"/>
        <end position="406"/>
    </location>
</feature>
<dbReference type="GO" id="GO:0016787">
    <property type="term" value="F:hydrolase activity"/>
    <property type="evidence" value="ECO:0007669"/>
    <property type="project" value="UniProtKB-KW"/>
</dbReference>
<evidence type="ECO:0000256" key="5">
    <source>
        <dbReference type="SAM" id="SignalP"/>
    </source>
</evidence>
<comment type="caution">
    <text evidence="6">The sequence shown here is derived from an EMBL/GenBank/DDBJ whole genome shotgun (WGS) entry which is preliminary data.</text>
</comment>
<dbReference type="Gene3D" id="3.40.50.1820">
    <property type="entry name" value="alpha/beta hydrolase"/>
    <property type="match status" value="1"/>
</dbReference>
<dbReference type="InterPro" id="IPR029058">
    <property type="entry name" value="AB_hydrolase_fold"/>
</dbReference>
<reference evidence="6 7" key="1">
    <citation type="submission" date="2024-10" db="EMBL/GenBank/DDBJ databases">
        <title>The Natural Products Discovery Center: Release of the First 8490 Sequenced Strains for Exploring Actinobacteria Biosynthetic Diversity.</title>
        <authorList>
            <person name="Kalkreuter E."/>
            <person name="Kautsar S.A."/>
            <person name="Yang D."/>
            <person name="Bader C.D."/>
            <person name="Teijaro C.N."/>
            <person name="Fluegel L."/>
            <person name="Davis C.M."/>
            <person name="Simpson J.R."/>
            <person name="Lauterbach L."/>
            <person name="Steele A.D."/>
            <person name="Gui C."/>
            <person name="Meng S."/>
            <person name="Li G."/>
            <person name="Viehrig K."/>
            <person name="Ye F."/>
            <person name="Su P."/>
            <person name="Kiefer A.F."/>
            <person name="Nichols A."/>
            <person name="Cepeda A.J."/>
            <person name="Yan W."/>
            <person name="Fan B."/>
            <person name="Jiang Y."/>
            <person name="Adhikari A."/>
            <person name="Zheng C.-J."/>
            <person name="Schuster L."/>
            <person name="Cowan T.M."/>
            <person name="Smanski M.J."/>
            <person name="Chevrette M.G."/>
            <person name="De Carvalho L.P.S."/>
            <person name="Shen B."/>
        </authorList>
    </citation>
    <scope>NUCLEOTIDE SEQUENCE [LARGE SCALE GENOMIC DNA]</scope>
    <source>
        <strain evidence="6 7">NPDC048229</strain>
    </source>
</reference>
<dbReference type="Pfam" id="PF03403">
    <property type="entry name" value="PAF-AH_p_II"/>
    <property type="match status" value="1"/>
</dbReference>
<dbReference type="SUPFAM" id="SSF53474">
    <property type="entry name" value="alpha/beta-Hydrolases"/>
    <property type="match status" value="1"/>
</dbReference>
<keyword evidence="5" id="KW-0732">Signal</keyword>
<accession>A0ABW7BNI9</accession>
<keyword evidence="7" id="KW-1185">Reference proteome</keyword>
<keyword evidence="3" id="KW-0443">Lipid metabolism</keyword>
<evidence type="ECO:0000313" key="6">
    <source>
        <dbReference type="EMBL" id="MFG3188723.1"/>
    </source>
</evidence>
<evidence type="ECO:0000256" key="1">
    <source>
        <dbReference type="ARBA" id="ARBA00022801"/>
    </source>
</evidence>
<name>A0ABW7BNI9_9ACTN</name>
<evidence type="ECO:0000256" key="3">
    <source>
        <dbReference type="ARBA" id="ARBA00023098"/>
    </source>
</evidence>
<dbReference type="PANTHER" id="PTHR10272">
    <property type="entry name" value="PLATELET-ACTIVATING FACTOR ACETYLHYDROLASE"/>
    <property type="match status" value="1"/>
</dbReference>
<sequence length="406" mass="42493">MKKLTRVAAAALLACAVALPAATTATAVAATAADVPRADRIAATGPDRPAGRMAVPAPTGAYGVGSSVLHLVDRSRTDPWVPAADGRELMVTVHYPSARPAAGGRTPGRPAPYATRDEARLLLKAAAIEDPASIRRLERARAHSAVDVRPAPGRHPLVVLSPGFGMPRFTLTALAVDLASRGYVVASIDHAYESSGTSTPDGRVLTCVACTVMEESGWTEGALVSATRAADTRFVLDRLTGPRPAWRYASSVDRTRIGMAGHSIGGASAATAMASDRRIDAGVNMDGTFWDAPPADGLGGRPFLLLGTDGHRPGGEDTSWDSVWAALGGAKHWLTVDRADHLGFSDAPVLFDHFGIPGGGDLPAGRAVAVTRAYVAAFFDEHLRGREQPLLDGPDPSHPEVRFHRP</sequence>
<evidence type="ECO:0000256" key="4">
    <source>
        <dbReference type="SAM" id="MobiDB-lite"/>
    </source>
</evidence>
<gene>
    <name evidence="6" type="ORF">ACGFYS_07260</name>
</gene>
<feature type="signal peptide" evidence="5">
    <location>
        <begin position="1"/>
        <end position="29"/>
    </location>
</feature>